<protein>
    <submittedName>
        <fullName evidence="3">Uncharacterized protein</fullName>
    </submittedName>
</protein>
<feature type="compositionally biased region" description="Pro residues" evidence="1">
    <location>
        <begin position="135"/>
        <end position="164"/>
    </location>
</feature>
<comment type="caution">
    <text evidence="3">The sequence shown here is derived from an EMBL/GenBank/DDBJ whole genome shotgun (WGS) entry which is preliminary data.</text>
</comment>
<evidence type="ECO:0000256" key="2">
    <source>
        <dbReference type="SAM" id="SignalP"/>
    </source>
</evidence>
<dbReference type="AlphaFoldDB" id="A0A9W6RBK8"/>
<evidence type="ECO:0000256" key="1">
    <source>
        <dbReference type="SAM" id="MobiDB-lite"/>
    </source>
</evidence>
<dbReference type="Proteomes" id="UP001165135">
    <property type="component" value="Unassembled WGS sequence"/>
</dbReference>
<feature type="signal peptide" evidence="2">
    <location>
        <begin position="1"/>
        <end position="27"/>
    </location>
</feature>
<name>A0A9W6RBK8_9ACTN</name>
<dbReference type="RefSeq" id="WP_285617774.1">
    <property type="nucleotide sequence ID" value="NZ_BSTJ01000001.1"/>
</dbReference>
<sequence length="219" mass="21446">MRKRTRLATTAGVTVLGFTAMSGMAQAETGGPNLSLDLPGPLGKTVDGVTKTVDGVVKQTTSGTRSSAKPALRVDLPVRVRLGAPQRSGGGDKPGHSGPELKAGLKTSVKASTDGVRANVSLHLCAHPPQQCGPVPAPPSPIPPGPPTPPPAPPVGNPTPPEAAPPGAAAPATNALTVVGGSLPFTGGPIGALALLGATAVLTGAAGVAGSRFRFGRDA</sequence>
<accession>A0A9W6RBK8</accession>
<keyword evidence="2" id="KW-0732">Signal</keyword>
<proteinExistence type="predicted"/>
<gene>
    <name evidence="3" type="ORF">Airi01_009100</name>
</gene>
<feature type="region of interest" description="Disordered" evidence="1">
    <location>
        <begin position="131"/>
        <end position="169"/>
    </location>
</feature>
<evidence type="ECO:0000313" key="3">
    <source>
        <dbReference type="EMBL" id="GLY72643.1"/>
    </source>
</evidence>
<feature type="chain" id="PRO_5040782533" evidence="2">
    <location>
        <begin position="28"/>
        <end position="219"/>
    </location>
</feature>
<dbReference type="EMBL" id="BSTJ01000001">
    <property type="protein sequence ID" value="GLY72643.1"/>
    <property type="molecule type" value="Genomic_DNA"/>
</dbReference>
<organism evidence="3 4">
    <name type="scientific">Actinoallomurus iriomotensis</name>
    <dbReference type="NCBI Taxonomy" id="478107"/>
    <lineage>
        <taxon>Bacteria</taxon>
        <taxon>Bacillati</taxon>
        <taxon>Actinomycetota</taxon>
        <taxon>Actinomycetes</taxon>
        <taxon>Streptosporangiales</taxon>
        <taxon>Thermomonosporaceae</taxon>
        <taxon>Actinoallomurus</taxon>
    </lineage>
</organism>
<reference evidence="3" key="1">
    <citation type="submission" date="2023-03" db="EMBL/GenBank/DDBJ databases">
        <title>Actinoallomurus iriomotensis NBRC 103681.</title>
        <authorList>
            <person name="Ichikawa N."/>
            <person name="Sato H."/>
            <person name="Tonouchi N."/>
        </authorList>
    </citation>
    <scope>NUCLEOTIDE SEQUENCE</scope>
    <source>
        <strain evidence="3">NBRC 103681</strain>
    </source>
</reference>
<feature type="region of interest" description="Disordered" evidence="1">
    <location>
        <begin position="79"/>
        <end position="102"/>
    </location>
</feature>
<evidence type="ECO:0000313" key="4">
    <source>
        <dbReference type="Proteomes" id="UP001165135"/>
    </source>
</evidence>